<feature type="compositionally biased region" description="Basic residues" evidence="1">
    <location>
        <begin position="279"/>
        <end position="294"/>
    </location>
</feature>
<keyword evidence="3" id="KW-1185">Reference proteome</keyword>
<evidence type="ECO:0000313" key="2">
    <source>
        <dbReference type="Ensembl" id="ENSSHBP00005020505.1"/>
    </source>
</evidence>
<evidence type="ECO:0000256" key="1">
    <source>
        <dbReference type="SAM" id="MobiDB-lite"/>
    </source>
</evidence>
<dbReference type="PANTHER" id="PTHR45134:SF22">
    <property type="entry name" value="G-PROTEIN COUPLED RECEPTORS FAMILY 1 PROFILE DOMAIN-CONTAINING PROTEIN"/>
    <property type="match status" value="1"/>
</dbReference>
<dbReference type="Proteomes" id="UP000472266">
    <property type="component" value="Chromosome 15"/>
</dbReference>
<accession>A0A672V1Y1</accession>
<dbReference type="InParanoid" id="A0A672V1Y1"/>
<reference evidence="2" key="3">
    <citation type="submission" date="2025-09" db="UniProtKB">
        <authorList>
            <consortium name="Ensembl"/>
        </authorList>
    </citation>
    <scope>IDENTIFICATION</scope>
</reference>
<evidence type="ECO:0000313" key="3">
    <source>
        <dbReference type="Proteomes" id="UP000472266"/>
    </source>
</evidence>
<organism evidence="2 3">
    <name type="scientific">Strigops habroptila</name>
    <name type="common">Kakapo</name>
    <dbReference type="NCBI Taxonomy" id="2489341"/>
    <lineage>
        <taxon>Eukaryota</taxon>
        <taxon>Metazoa</taxon>
        <taxon>Chordata</taxon>
        <taxon>Craniata</taxon>
        <taxon>Vertebrata</taxon>
        <taxon>Euteleostomi</taxon>
        <taxon>Archelosauria</taxon>
        <taxon>Archosauria</taxon>
        <taxon>Dinosauria</taxon>
        <taxon>Saurischia</taxon>
        <taxon>Theropoda</taxon>
        <taxon>Coelurosauria</taxon>
        <taxon>Aves</taxon>
        <taxon>Neognathae</taxon>
        <taxon>Neoaves</taxon>
        <taxon>Telluraves</taxon>
        <taxon>Australaves</taxon>
        <taxon>Psittaciformes</taxon>
        <taxon>Psittacidae</taxon>
        <taxon>Strigops</taxon>
    </lineage>
</organism>
<name>A0A672V1Y1_STRHB</name>
<reference evidence="2 3" key="1">
    <citation type="submission" date="2019-11" db="EMBL/GenBank/DDBJ databases">
        <title>Strigops habroptila (kakapo) genome, bStrHab1, primary haplotype, v2.</title>
        <authorList>
            <person name="Jarvis E.D."/>
            <person name="Howard J."/>
            <person name="Rhie A."/>
            <person name="Phillippy A."/>
            <person name="Korlach J."/>
            <person name="Digby A."/>
            <person name="Iorns D."/>
            <person name="Eason D."/>
            <person name="Robertson B."/>
            <person name="Raemaekers T."/>
            <person name="Howe K."/>
            <person name="Lewin H."/>
            <person name="Damas J."/>
            <person name="Hastie A."/>
            <person name="Tracey A."/>
            <person name="Chow W."/>
            <person name="Fedrigo O."/>
        </authorList>
    </citation>
    <scope>NUCLEOTIDE SEQUENCE [LARGE SCALE GENOMIC DNA]</scope>
</reference>
<feature type="region of interest" description="Disordered" evidence="1">
    <location>
        <begin position="221"/>
        <end position="298"/>
    </location>
</feature>
<proteinExistence type="predicted"/>
<feature type="compositionally biased region" description="Basic residues" evidence="1">
    <location>
        <begin position="233"/>
        <end position="251"/>
    </location>
</feature>
<dbReference type="Ensembl" id="ENSSHBT00005024428.1">
    <property type="protein sequence ID" value="ENSSHBP00005020505.1"/>
    <property type="gene ID" value="ENSSHBG00005017452.1"/>
</dbReference>
<protein>
    <submittedName>
        <fullName evidence="2">Uncharacterized protein</fullName>
    </submittedName>
</protein>
<feature type="compositionally biased region" description="Polar residues" evidence="1">
    <location>
        <begin position="253"/>
        <end position="266"/>
    </location>
</feature>
<sequence>LVDACPCWLGWGVYACVRMCTRVCMHVDACPCWLGQIVHVCVSMCVCMRVCACMWMPCVCVCTHVCARMWVRVPVACVCVHACGCVSLLAGPGCACVRMNACVDTCACARMCVCMHVCAYVHMRVCSCVHMCLHSCACVCTCVHACVCVCMCAHTCMHAHMHACAPAGKHTCAAAHVRIYMLWRSTCAADALLLVHMCLPERACVCKHVCPSARMHTQNGGPGLAGAGSGSRSRSRRRRRREVRLRQRGASKHLQTAPGTQWQIQVGNRGRLHQTQPLAKRRLKPARPGHRHRGWGTTGLHPPHPPGVSYCAPHLPFAPGRWNWDEKSNARIWGEPGVFLALHLPHKVNPSRGRATAPTFSCGFFPFLVLFSFI</sequence>
<dbReference type="AlphaFoldDB" id="A0A672V1Y1"/>
<reference evidence="2" key="2">
    <citation type="submission" date="2025-08" db="UniProtKB">
        <authorList>
            <consortium name="Ensembl"/>
        </authorList>
    </citation>
    <scope>IDENTIFICATION</scope>
</reference>
<dbReference type="PANTHER" id="PTHR45134">
    <property type="entry name" value="OS08G0543275 PROTEIN"/>
    <property type="match status" value="1"/>
</dbReference>